<dbReference type="GeneID" id="22915339"/>
<dbReference type="RefSeq" id="XP_011132846.1">
    <property type="nucleotide sequence ID" value="XM_011134544.1"/>
</dbReference>
<dbReference type="AlphaFoldDB" id="A0A023AZC8"/>
<protein>
    <submittedName>
        <fullName evidence="2">Transmembrane protein</fullName>
    </submittedName>
</protein>
<sequence>MRTFKSEVNGVGGSELLSVLMRPDTSRPELEESVAQVVAMRVGSGDVTTLVLAPKTAFEVELQTIGERTPLTVETAVLEGDNYDWFERWDRMMVLRPKSGPPSDKRAEAGLLAALRRRLTRSVPLDNPMAACAMDALCMIVFGESVNELYRILKGEVAVDDRGYEMQRLDNGDDVSIGLTRPVNVSELQELLEIVPKEWRPVLQRSAVKTVRCNTSGEDVEAGRPTQSTRPAFCSKTIAIGSVMAALIFFGGVYALRHATKTTMRRMAVCPSFEDPRNRELFRWSPSFGEQQPCGSGTVICGKLPQVSYCRDFGSPLTVTFPRVVNKTRKFKHPPGYCAVLCHSPADTRRAFATNLLKHFPDQGLNMSRLLSTHFENRTKSREDELLAGLPLDPNCSGSTASWRELGNLTNCICDVANVSCDVLDKYLGATLRTVLTDFKTPLTRVSSSFADYPEGDSYECSGNSIPNAPITNG</sequence>
<keyword evidence="1" id="KW-1133">Transmembrane helix</keyword>
<name>A0A023AZC8_GRENI</name>
<comment type="caution">
    <text evidence="2">The sequence shown here is derived from an EMBL/GenBank/DDBJ whole genome shotgun (WGS) entry which is preliminary data.</text>
</comment>
<dbReference type="Proteomes" id="UP000019763">
    <property type="component" value="Unassembled WGS sequence"/>
</dbReference>
<keyword evidence="3" id="KW-1185">Reference proteome</keyword>
<evidence type="ECO:0000313" key="3">
    <source>
        <dbReference type="Proteomes" id="UP000019763"/>
    </source>
</evidence>
<accession>A0A023AZC8</accession>
<keyword evidence="1 2" id="KW-0812">Transmembrane</keyword>
<proteinExistence type="predicted"/>
<keyword evidence="1" id="KW-0472">Membrane</keyword>
<dbReference type="EMBL" id="AFNH02001150">
    <property type="protein sequence ID" value="EZG44013.1"/>
    <property type="molecule type" value="Genomic_DNA"/>
</dbReference>
<dbReference type="VEuPathDB" id="CryptoDB:GNI_154080"/>
<evidence type="ECO:0000313" key="2">
    <source>
        <dbReference type="EMBL" id="EZG44013.1"/>
    </source>
</evidence>
<organism evidence="2 3">
    <name type="scientific">Gregarina niphandrodes</name>
    <name type="common">Septate eugregarine</name>
    <dbReference type="NCBI Taxonomy" id="110365"/>
    <lineage>
        <taxon>Eukaryota</taxon>
        <taxon>Sar</taxon>
        <taxon>Alveolata</taxon>
        <taxon>Apicomplexa</taxon>
        <taxon>Conoidasida</taxon>
        <taxon>Gregarinasina</taxon>
        <taxon>Eugregarinorida</taxon>
        <taxon>Gregarinidae</taxon>
        <taxon>Gregarina</taxon>
    </lineage>
</organism>
<reference evidence="2" key="1">
    <citation type="submission" date="2013-12" db="EMBL/GenBank/DDBJ databases">
        <authorList>
            <person name="Omoto C.K."/>
            <person name="Sibley D."/>
            <person name="Venepally P."/>
            <person name="Hadjithomas M."/>
            <person name="Karamycheva S."/>
            <person name="Brunk B."/>
            <person name="Roos D."/>
            <person name="Caler E."/>
            <person name="Lorenzi H."/>
        </authorList>
    </citation>
    <scope>NUCLEOTIDE SEQUENCE</scope>
</reference>
<gene>
    <name evidence="2" type="ORF">GNI_154080</name>
</gene>
<feature type="transmembrane region" description="Helical" evidence="1">
    <location>
        <begin position="238"/>
        <end position="256"/>
    </location>
</feature>
<evidence type="ECO:0000256" key="1">
    <source>
        <dbReference type="SAM" id="Phobius"/>
    </source>
</evidence>